<dbReference type="Proteomes" id="UP000215289">
    <property type="component" value="Unassembled WGS sequence"/>
</dbReference>
<feature type="transmembrane region" description="Helical" evidence="5">
    <location>
        <begin position="221"/>
        <end position="242"/>
    </location>
</feature>
<dbReference type="PANTHER" id="PTHR46347:SF1">
    <property type="entry name" value="RING_FYVE_PHD ZINC FINGER SUPERFAMILY PROTEIN"/>
    <property type="match status" value="1"/>
</dbReference>
<dbReference type="GO" id="GO:0008270">
    <property type="term" value="F:zinc ion binding"/>
    <property type="evidence" value="ECO:0007669"/>
    <property type="project" value="UniProtKB-KW"/>
</dbReference>
<comment type="caution">
    <text evidence="7">The sequence shown here is derived from an EMBL/GenBank/DDBJ whole genome shotgun (WGS) entry which is preliminary data.</text>
</comment>
<feature type="transmembrane region" description="Helical" evidence="5">
    <location>
        <begin position="163"/>
        <end position="185"/>
    </location>
</feature>
<evidence type="ECO:0000256" key="1">
    <source>
        <dbReference type="ARBA" id="ARBA00022723"/>
    </source>
</evidence>
<dbReference type="InterPro" id="IPR013083">
    <property type="entry name" value="Znf_RING/FYVE/PHD"/>
</dbReference>
<evidence type="ECO:0000259" key="6">
    <source>
        <dbReference type="PROSITE" id="PS51292"/>
    </source>
</evidence>
<dbReference type="PANTHER" id="PTHR46347">
    <property type="entry name" value="RING/FYVE/PHD ZINC FINGER SUPERFAMILY PROTEIN"/>
    <property type="match status" value="1"/>
</dbReference>
<dbReference type="EMBL" id="NIDN02000052">
    <property type="protein sequence ID" value="RLL98450.1"/>
    <property type="molecule type" value="Genomic_DNA"/>
</dbReference>
<keyword evidence="1" id="KW-0479">Metal-binding</keyword>
<keyword evidence="8" id="KW-1185">Reference proteome</keyword>
<dbReference type="STRING" id="1245748.A0A229XHZ1"/>
<dbReference type="SMART" id="SM00744">
    <property type="entry name" value="RINGv"/>
    <property type="match status" value="1"/>
</dbReference>
<feature type="region of interest" description="Disordered" evidence="4">
    <location>
        <begin position="1"/>
        <end position="55"/>
    </location>
</feature>
<dbReference type="SUPFAM" id="SSF57850">
    <property type="entry name" value="RING/U-box"/>
    <property type="match status" value="1"/>
</dbReference>
<keyword evidence="5" id="KW-0812">Transmembrane</keyword>
<organism evidence="7 8">
    <name type="scientific">Aspergillus turcosus</name>
    <dbReference type="NCBI Taxonomy" id="1245748"/>
    <lineage>
        <taxon>Eukaryota</taxon>
        <taxon>Fungi</taxon>
        <taxon>Dikarya</taxon>
        <taxon>Ascomycota</taxon>
        <taxon>Pezizomycotina</taxon>
        <taxon>Eurotiomycetes</taxon>
        <taxon>Eurotiomycetidae</taxon>
        <taxon>Eurotiales</taxon>
        <taxon>Aspergillaceae</taxon>
        <taxon>Aspergillus</taxon>
        <taxon>Aspergillus subgen. Fumigati</taxon>
    </lineage>
</organism>
<accession>A0A229XHZ1</accession>
<reference evidence="7 8" key="1">
    <citation type="submission" date="2018-08" db="EMBL/GenBank/DDBJ databases">
        <title>Draft genome sequences of two Aspergillus turcosus clinical strains isolated from bronchoalveolar lavage fluid: one azole-susceptible and the other azole-resistant.</title>
        <authorList>
            <person name="Parent-Michaud M."/>
            <person name="Dufresne P.J."/>
            <person name="Fournier E."/>
            <person name="Martineau C."/>
            <person name="Moreira S."/>
            <person name="Perkins V."/>
            <person name="De Repentigny L."/>
            <person name="Dufresne S.F."/>
        </authorList>
    </citation>
    <scope>NUCLEOTIDE SEQUENCE [LARGE SCALE GENOMIC DNA]</scope>
    <source>
        <strain evidence="7">HMR AF 1038</strain>
    </source>
</reference>
<keyword evidence="2" id="KW-0863">Zinc-finger</keyword>
<keyword evidence="5" id="KW-1133">Transmembrane helix</keyword>
<name>A0A229XHZ1_9EURO</name>
<feature type="region of interest" description="Disordered" evidence="4">
    <location>
        <begin position="317"/>
        <end position="339"/>
    </location>
</feature>
<keyword evidence="5" id="KW-0472">Membrane</keyword>
<dbReference type="CDD" id="cd16495">
    <property type="entry name" value="RING_CH-C4HC3_MARCH"/>
    <property type="match status" value="1"/>
</dbReference>
<sequence length="339" mass="38349">MNVHNEPLWQWPSSVPSSTSLNSESSSQTPRNTYQSSDENTTSASPEPPKKHYPNRTCRICLESVPPTFHPPSENLPGFLQPKPRVVYESSDPELGRLLRPCKCKGSSRYVHEGCLQSWRHADPDYGKRHYWQCPTCGFQYRLERLKWAHWISSAPTQIGLTLSILLFTVFLLGFIADPIINLYVDPVETIFYKEYWEPSTVSGVLPTETRPSWMEHFVKGLASLGLLSFIKAILALSPWQWWNLRSSGVVSSGRTTGRSRAASISWIVILIGVGSFLWVGQRGQSIALDQSLIALQAVWKGVRTWSRKTLEKAGERVMDVPLPDDDDEDEPFASKKDE</sequence>
<feature type="transmembrane region" description="Helical" evidence="5">
    <location>
        <begin position="262"/>
        <end position="281"/>
    </location>
</feature>
<evidence type="ECO:0000256" key="3">
    <source>
        <dbReference type="ARBA" id="ARBA00022833"/>
    </source>
</evidence>
<gene>
    <name evidence="7" type="ORF">CFD26_105239</name>
</gene>
<feature type="compositionally biased region" description="Polar residues" evidence="4">
    <location>
        <begin position="28"/>
        <end position="45"/>
    </location>
</feature>
<evidence type="ECO:0000256" key="5">
    <source>
        <dbReference type="SAM" id="Phobius"/>
    </source>
</evidence>
<evidence type="ECO:0000256" key="4">
    <source>
        <dbReference type="SAM" id="MobiDB-lite"/>
    </source>
</evidence>
<dbReference type="Pfam" id="PF12906">
    <property type="entry name" value="RINGv"/>
    <property type="match status" value="1"/>
</dbReference>
<evidence type="ECO:0000313" key="7">
    <source>
        <dbReference type="EMBL" id="RLL98450.1"/>
    </source>
</evidence>
<evidence type="ECO:0000256" key="2">
    <source>
        <dbReference type="ARBA" id="ARBA00022771"/>
    </source>
</evidence>
<feature type="compositionally biased region" description="Low complexity" evidence="4">
    <location>
        <begin position="13"/>
        <end position="27"/>
    </location>
</feature>
<keyword evidence="3" id="KW-0862">Zinc</keyword>
<proteinExistence type="predicted"/>
<feature type="compositionally biased region" description="Acidic residues" evidence="4">
    <location>
        <begin position="323"/>
        <end position="332"/>
    </location>
</feature>
<dbReference type="AlphaFoldDB" id="A0A229XHZ1"/>
<protein>
    <recommendedName>
        <fullName evidence="6">RING-CH-type domain-containing protein</fullName>
    </recommendedName>
</protein>
<feature type="domain" description="RING-CH-type" evidence="6">
    <location>
        <begin position="50"/>
        <end position="144"/>
    </location>
</feature>
<dbReference type="InterPro" id="IPR011016">
    <property type="entry name" value="Znf_RING-CH"/>
</dbReference>
<dbReference type="OrthoDB" id="264354at2759"/>
<dbReference type="PROSITE" id="PS51292">
    <property type="entry name" value="ZF_RING_CH"/>
    <property type="match status" value="1"/>
</dbReference>
<evidence type="ECO:0000313" key="8">
    <source>
        <dbReference type="Proteomes" id="UP000215289"/>
    </source>
</evidence>
<dbReference type="Gene3D" id="3.30.40.10">
    <property type="entry name" value="Zinc/RING finger domain, C3HC4 (zinc finger)"/>
    <property type="match status" value="1"/>
</dbReference>